<name>A0A067BS91_SAPPC</name>
<dbReference type="RefSeq" id="XP_012209621.1">
    <property type="nucleotide sequence ID" value="XM_012354231.1"/>
</dbReference>
<dbReference type="KEGG" id="spar:SPRG_15048"/>
<dbReference type="AlphaFoldDB" id="A0A067BS91"/>
<dbReference type="OrthoDB" id="3262412at2759"/>
<sequence length="141" mass="16083">MAESHFRVFKDKFLAKSSPNWYDAKFKRASRPYGYDDPAAWENRFHAEWAAHCAKILAPLKEPANNDWTCSCPSYPYSEFLMCKHLVQAYIVDVHGVAWKESVNLEACLTAPKYKGLLKLSFGVDLPPPQPRRQCNTSIAS</sequence>
<evidence type="ECO:0000313" key="4">
    <source>
        <dbReference type="Proteomes" id="UP000030745"/>
    </source>
</evidence>
<proteinExistence type="predicted"/>
<evidence type="ECO:0000259" key="2">
    <source>
        <dbReference type="PROSITE" id="PS50966"/>
    </source>
</evidence>
<accession>A0A067BS91</accession>
<keyword evidence="4" id="KW-1185">Reference proteome</keyword>
<feature type="domain" description="SWIM-type" evidence="2">
    <location>
        <begin position="54"/>
        <end position="94"/>
    </location>
</feature>
<evidence type="ECO:0000313" key="3">
    <source>
        <dbReference type="EMBL" id="KDO19660.1"/>
    </source>
</evidence>
<dbReference type="VEuPathDB" id="FungiDB:SPRG_15048"/>
<dbReference type="PROSITE" id="PS50966">
    <property type="entry name" value="ZF_SWIM"/>
    <property type="match status" value="1"/>
</dbReference>
<gene>
    <name evidence="3" type="ORF">SPRG_15048</name>
</gene>
<evidence type="ECO:0000256" key="1">
    <source>
        <dbReference type="PROSITE-ProRule" id="PRU00325"/>
    </source>
</evidence>
<dbReference type="GeneID" id="24136819"/>
<dbReference type="Proteomes" id="UP000030745">
    <property type="component" value="Unassembled WGS sequence"/>
</dbReference>
<dbReference type="EMBL" id="KK583339">
    <property type="protein sequence ID" value="KDO19660.1"/>
    <property type="molecule type" value="Genomic_DNA"/>
</dbReference>
<protein>
    <recommendedName>
        <fullName evidence="2">SWIM-type domain-containing protein</fullName>
    </recommendedName>
</protein>
<keyword evidence="1" id="KW-0862">Zinc</keyword>
<reference evidence="3 4" key="1">
    <citation type="journal article" date="2013" name="PLoS Genet.">
        <title>Distinctive expansion of potential virulence genes in the genome of the oomycete fish pathogen Saprolegnia parasitica.</title>
        <authorList>
            <person name="Jiang R.H."/>
            <person name="de Bruijn I."/>
            <person name="Haas B.J."/>
            <person name="Belmonte R."/>
            <person name="Lobach L."/>
            <person name="Christie J."/>
            <person name="van den Ackerveken G."/>
            <person name="Bottin A."/>
            <person name="Bulone V."/>
            <person name="Diaz-Moreno S.M."/>
            <person name="Dumas B."/>
            <person name="Fan L."/>
            <person name="Gaulin E."/>
            <person name="Govers F."/>
            <person name="Grenville-Briggs L.J."/>
            <person name="Horner N.R."/>
            <person name="Levin J.Z."/>
            <person name="Mammella M."/>
            <person name="Meijer H.J."/>
            <person name="Morris P."/>
            <person name="Nusbaum C."/>
            <person name="Oome S."/>
            <person name="Phillips A.J."/>
            <person name="van Rooyen D."/>
            <person name="Rzeszutek E."/>
            <person name="Saraiva M."/>
            <person name="Secombes C.J."/>
            <person name="Seidl M.F."/>
            <person name="Snel B."/>
            <person name="Stassen J.H."/>
            <person name="Sykes S."/>
            <person name="Tripathy S."/>
            <person name="van den Berg H."/>
            <person name="Vega-Arreguin J.C."/>
            <person name="Wawra S."/>
            <person name="Young S.K."/>
            <person name="Zeng Q."/>
            <person name="Dieguez-Uribeondo J."/>
            <person name="Russ C."/>
            <person name="Tyler B.M."/>
            <person name="van West P."/>
        </authorList>
    </citation>
    <scope>NUCLEOTIDE SEQUENCE [LARGE SCALE GENOMIC DNA]</scope>
    <source>
        <strain evidence="3 4">CBS 223.65</strain>
    </source>
</reference>
<dbReference type="GO" id="GO:0008270">
    <property type="term" value="F:zinc ion binding"/>
    <property type="evidence" value="ECO:0007669"/>
    <property type="project" value="UniProtKB-KW"/>
</dbReference>
<keyword evidence="1" id="KW-0863">Zinc-finger</keyword>
<dbReference type="InterPro" id="IPR007527">
    <property type="entry name" value="Znf_SWIM"/>
</dbReference>
<keyword evidence="1" id="KW-0479">Metal-binding</keyword>
<organism evidence="3 4">
    <name type="scientific">Saprolegnia parasitica (strain CBS 223.65)</name>
    <dbReference type="NCBI Taxonomy" id="695850"/>
    <lineage>
        <taxon>Eukaryota</taxon>
        <taxon>Sar</taxon>
        <taxon>Stramenopiles</taxon>
        <taxon>Oomycota</taxon>
        <taxon>Saprolegniomycetes</taxon>
        <taxon>Saprolegniales</taxon>
        <taxon>Saprolegniaceae</taxon>
        <taxon>Saprolegnia</taxon>
    </lineage>
</organism>